<dbReference type="EMBL" id="FXTC01000003">
    <property type="protein sequence ID" value="SMO59326.1"/>
    <property type="molecule type" value="Genomic_DNA"/>
</dbReference>
<accession>A0A521CIP3</accession>
<dbReference type="InterPro" id="IPR041700">
    <property type="entry name" value="OMP_b-brl_3"/>
</dbReference>
<dbReference type="InterPro" id="IPR037066">
    <property type="entry name" value="Plug_dom_sf"/>
</dbReference>
<organism evidence="3 4">
    <name type="scientific">Chryseobacterium rhizoplanae</name>
    <dbReference type="NCBI Taxonomy" id="1609531"/>
    <lineage>
        <taxon>Bacteria</taxon>
        <taxon>Pseudomonadati</taxon>
        <taxon>Bacteroidota</taxon>
        <taxon>Flavobacteriia</taxon>
        <taxon>Flavobacteriales</taxon>
        <taxon>Weeksellaceae</taxon>
        <taxon>Chryseobacterium group</taxon>
        <taxon>Chryseobacterium</taxon>
    </lineage>
</organism>
<feature type="domain" description="Outer membrane protein beta-barrel" evidence="2">
    <location>
        <begin position="452"/>
        <end position="789"/>
    </location>
</feature>
<gene>
    <name evidence="3" type="ORF">SAMN06265171_10354</name>
</gene>
<evidence type="ECO:0000313" key="3">
    <source>
        <dbReference type="EMBL" id="SMO59326.1"/>
    </source>
</evidence>
<name>A0A521CIP3_9FLAO</name>
<dbReference type="AlphaFoldDB" id="A0A521CIP3"/>
<reference evidence="3 4" key="1">
    <citation type="submission" date="2017-05" db="EMBL/GenBank/DDBJ databases">
        <authorList>
            <person name="Varghese N."/>
            <person name="Submissions S."/>
        </authorList>
    </citation>
    <scope>NUCLEOTIDE SEQUENCE [LARGE SCALE GENOMIC DNA]</scope>
    <source>
        <strain evidence="3 4">DSM 29371</strain>
    </source>
</reference>
<evidence type="ECO:0000256" key="1">
    <source>
        <dbReference type="SAM" id="MobiDB-lite"/>
    </source>
</evidence>
<keyword evidence="4" id="KW-1185">Reference proteome</keyword>
<dbReference type="RefSeq" id="WP_142717622.1">
    <property type="nucleotide sequence ID" value="NZ_FXTC01000003.1"/>
</dbReference>
<dbReference type="SUPFAM" id="SSF56935">
    <property type="entry name" value="Porins"/>
    <property type="match status" value="1"/>
</dbReference>
<evidence type="ECO:0000313" key="4">
    <source>
        <dbReference type="Proteomes" id="UP000316916"/>
    </source>
</evidence>
<proteinExistence type="predicted"/>
<dbReference type="Gene3D" id="2.170.130.10">
    <property type="entry name" value="TonB-dependent receptor, plug domain"/>
    <property type="match status" value="1"/>
</dbReference>
<evidence type="ECO:0000259" key="2">
    <source>
        <dbReference type="Pfam" id="PF14905"/>
    </source>
</evidence>
<dbReference type="Proteomes" id="UP000316916">
    <property type="component" value="Unassembled WGS sequence"/>
</dbReference>
<protein>
    <submittedName>
        <fullName evidence="3">Outer membrane protein beta-barrel family protein</fullName>
    </submittedName>
</protein>
<dbReference type="Pfam" id="PF14905">
    <property type="entry name" value="OMP_b-brl_3"/>
    <property type="match status" value="1"/>
</dbReference>
<feature type="region of interest" description="Disordered" evidence="1">
    <location>
        <begin position="466"/>
        <end position="493"/>
    </location>
</feature>
<sequence length="922" mass="104731">MKKTLLLLTLMFTVIILHAQKLHIDGKISDSEKKVIENATVYLLKEKDSSIINYTATNREGKFSLKIDDVKEPSILKIDANKLSSYSKKFDKIDQSLSLGDIQLEKQSIVNNIDEVKITASPVKIKKDTIEFSAAAIKVRPDSKIEELLKQIPGVEINNDGKITVNGKEVDQIMINGKPFFDKDGKIALQNLPADIIKNIQFTTTKTKEEELSGTTAKSQNTTINFNIDEKKNKGLLTRLTVGYGSDKRYEASGLASYFKGDTKVSILASSNNINSQGFSRDEVFDSMGNGRNAWMMQGGSVSTVGNVTYYNQGGGTRGIQRSTTIGLNYSDKMGKNADLDSFSLMHSDSNTETRSKVSRSTLLPNYTLQTNSESNGENESKQYSFDTSVKIKLDSMTSVYLSPRFTKNSSFSFNNLQSSTLKNGSLLNESNSYSSNDSENNSFNPYIYFSRKFKKKGRVLSANMNSSISESKRDNLSQSQNTFYDENGITKDNRDQLAKNKNQNSSFNFSAGYTEPISDSSSVNFKIKYEARSARDVRNVNDFDNATGDYTKFNQLLSNNMKQRINQISPEMSYQINKNKLNFWASVNLDISDMKVNSIYNGQQYDLQKNFVLPEYNLNLYYQLGEGKTLSIYNYSNFNIPTAEQLTPYKDESNPLITYQGNPNLKNTWINNLYLYFNNYNKVKNLSYYFNIGFTYRNNDIINFSTYDNAGKQVVTYNNVSGNKSINAGGGFSKNLKWKNNKLTINPTFNMNYNYNNGFVDGQSFTSSSYNLNPGLNLVYEIKDKMTIKPSYRLGYSFSNYTNYNLKSVNTANQSLKLELTNYLLKGNFVFGNDFEYNTNSNIAPGFKKDFYFWNTSLGYSFYKKQFTAKVKIYDVLNQNQSVKRTITDSYFEDREDLILKRYVMFSISMKLNKFAGKKAQ</sequence>